<dbReference type="InterPro" id="IPR001753">
    <property type="entry name" value="Enoyl-CoA_hydra/iso"/>
</dbReference>
<dbReference type="PANTHER" id="PTHR43602">
    <property type="match status" value="1"/>
</dbReference>
<dbReference type="Pfam" id="PF00378">
    <property type="entry name" value="ECH_1"/>
    <property type="match status" value="1"/>
</dbReference>
<keyword evidence="4" id="KW-0443">Lipid metabolism</keyword>
<dbReference type="CDD" id="cd06558">
    <property type="entry name" value="crotonase-like"/>
    <property type="match status" value="1"/>
</dbReference>
<evidence type="ECO:0000256" key="7">
    <source>
        <dbReference type="ARBA" id="ARBA00040545"/>
    </source>
</evidence>
<dbReference type="GO" id="GO:0006631">
    <property type="term" value="P:fatty acid metabolic process"/>
    <property type="evidence" value="ECO:0007669"/>
    <property type="project" value="UniProtKB-KW"/>
</dbReference>
<dbReference type="AlphaFoldDB" id="A0A7R9AAX0"/>
<evidence type="ECO:0000313" key="8">
    <source>
        <dbReference type="EMBL" id="CAD7250777.1"/>
    </source>
</evidence>
<feature type="non-terminal residue" evidence="8">
    <location>
        <position position="1"/>
    </location>
</feature>
<dbReference type="EMBL" id="LR902583">
    <property type="protein sequence ID" value="CAD7250777.1"/>
    <property type="molecule type" value="Genomic_DNA"/>
</dbReference>
<dbReference type="PANTHER" id="PTHR43602:SF1">
    <property type="entry name" value="ENOYL-COA HYDRATASE DOMAIN-CONTAINING PROTEIN 3, MITOCHONDRIAL"/>
    <property type="match status" value="1"/>
</dbReference>
<evidence type="ECO:0000313" key="9">
    <source>
        <dbReference type="Proteomes" id="UP000677054"/>
    </source>
</evidence>
<dbReference type="GO" id="GO:0005739">
    <property type="term" value="C:mitochondrion"/>
    <property type="evidence" value="ECO:0007669"/>
    <property type="project" value="UniProtKB-SubCell"/>
</dbReference>
<organism evidence="8">
    <name type="scientific">Darwinula stevensoni</name>
    <dbReference type="NCBI Taxonomy" id="69355"/>
    <lineage>
        <taxon>Eukaryota</taxon>
        <taxon>Metazoa</taxon>
        <taxon>Ecdysozoa</taxon>
        <taxon>Arthropoda</taxon>
        <taxon>Crustacea</taxon>
        <taxon>Oligostraca</taxon>
        <taxon>Ostracoda</taxon>
        <taxon>Podocopa</taxon>
        <taxon>Podocopida</taxon>
        <taxon>Darwinulocopina</taxon>
        <taxon>Darwinuloidea</taxon>
        <taxon>Darwinulidae</taxon>
        <taxon>Darwinula</taxon>
    </lineage>
</organism>
<dbReference type="InterPro" id="IPR029045">
    <property type="entry name" value="ClpP/crotonase-like_dom_sf"/>
</dbReference>
<dbReference type="InterPro" id="IPR014748">
    <property type="entry name" value="Enoyl-CoA_hydra_C"/>
</dbReference>
<dbReference type="GO" id="GO:0016836">
    <property type="term" value="F:hydro-lyase activity"/>
    <property type="evidence" value="ECO:0007669"/>
    <property type="project" value="TreeGrafter"/>
</dbReference>
<keyword evidence="9" id="KW-1185">Reference proteome</keyword>
<accession>A0A7R9AAX0</accession>
<gene>
    <name evidence="8" type="ORF">DSTB1V02_LOCUS10546</name>
</gene>
<evidence type="ECO:0000256" key="2">
    <source>
        <dbReference type="ARBA" id="ARBA00022832"/>
    </source>
</evidence>
<evidence type="ECO:0000256" key="1">
    <source>
        <dbReference type="ARBA" id="ARBA00004173"/>
    </source>
</evidence>
<proteinExistence type="predicted"/>
<dbReference type="SUPFAM" id="SSF52096">
    <property type="entry name" value="ClpP/crotonase"/>
    <property type="match status" value="1"/>
</dbReference>
<dbReference type="Gene3D" id="3.90.226.10">
    <property type="entry name" value="2-enoyl-CoA Hydratase, Chain A, domain 1"/>
    <property type="match status" value="1"/>
</dbReference>
<keyword evidence="2" id="KW-0276">Fatty acid metabolism</keyword>
<sequence length="314" mass="34894">MYSSWGQSLVQGSVARVVIKRFWHHSDHLISCSFENGVRRIVLNSPKTRHVHPVLFWFLCFACVLHISNMKKICSRNSLSLEMMKAIQGSLIRDSSNAELRAIVISSEGPVFSSGHNLKELTEKEGREYHQKVFSLCTEMMTAIPKLPVPVIAKVRGLAAAAGCQLVASCDLVIAGDKASFSTPGANFGLFCSTPGIAVTRSMSHKMAAYMLFTGRPITAQEAHVAGLVSRVVPDEKLGKSIPGNYEELEKMLEDIRNKSRAVIEMGKSFYHQQKELPMEHAYRIGEQVMVENLALKDGQEGMKAFAEKRKPVW</sequence>
<comment type="function">
    <text evidence="6">May play a role in fatty acid biosynthesis and insulin sensitivity.</text>
</comment>
<comment type="subcellular location">
    <subcellularLocation>
        <location evidence="1">Mitochondrion</location>
    </subcellularLocation>
</comment>
<keyword evidence="3" id="KW-0809">Transit peptide</keyword>
<evidence type="ECO:0000256" key="4">
    <source>
        <dbReference type="ARBA" id="ARBA00023098"/>
    </source>
</evidence>
<evidence type="ECO:0000256" key="5">
    <source>
        <dbReference type="ARBA" id="ARBA00023128"/>
    </source>
</evidence>
<evidence type="ECO:0000256" key="3">
    <source>
        <dbReference type="ARBA" id="ARBA00022946"/>
    </source>
</evidence>
<keyword evidence="5" id="KW-0496">Mitochondrion</keyword>
<evidence type="ECO:0000256" key="6">
    <source>
        <dbReference type="ARBA" id="ARBA00037410"/>
    </source>
</evidence>
<protein>
    <recommendedName>
        <fullName evidence="7">Enoyl-CoA hydratase domain-containing protein 3, mitochondrial</fullName>
    </recommendedName>
</protein>
<name>A0A7R9AAX0_9CRUS</name>
<dbReference type="InterPro" id="IPR052377">
    <property type="entry name" value="Mitochondrial_ECH-domain"/>
</dbReference>
<dbReference type="OrthoDB" id="2139957at2759"/>
<dbReference type="EMBL" id="CAJPEV010003066">
    <property type="protein sequence ID" value="CAG0898820.1"/>
    <property type="molecule type" value="Genomic_DNA"/>
</dbReference>
<dbReference type="Gene3D" id="1.10.12.10">
    <property type="entry name" value="Lyase 2-enoyl-coa Hydratase, Chain A, domain 2"/>
    <property type="match status" value="1"/>
</dbReference>
<dbReference type="Proteomes" id="UP000677054">
    <property type="component" value="Unassembled WGS sequence"/>
</dbReference>
<reference evidence="8" key="1">
    <citation type="submission" date="2020-11" db="EMBL/GenBank/DDBJ databases">
        <authorList>
            <person name="Tran Van P."/>
        </authorList>
    </citation>
    <scope>NUCLEOTIDE SEQUENCE</scope>
</reference>